<comment type="subcellular location">
    <subcellularLocation>
        <location evidence="1">Secreted</location>
        <location evidence="1">Cell wall</location>
    </subcellularLocation>
</comment>
<sequence>MAGLEIKALILLGLALVSFGANGASLGVRRGLADAGVTVFDITNYGAKPDGKTESAQAWNEACKSTAAAKLVVPTGDFAAGEIVIQGPCTAPKPITIEIQGTLLGRTDLSLYTTQTWISIEHVDGLIVTGGGTINGQGESSWRMSGCKSGDSCDKTGGALLPDSIVFMRANNSVMRGLNLVNSKGFHMKVVESTNVTVEDMHITAPGDSPNTDGIHIGRASLVNVTNSVIGTGDDCISIGDGSTDIGITNVTCGPGHGISIGSLGRREGETDVKGITVRNCTLSNTTNGARIKTFRESPKLQVSSVLYEDIVMNDVANPIIIDQNYNSKSKSGGSNVKITDVHFKNIRGTSVTPVAVALNCSDVAPCEGLELADIDFTFSGKAANGAALSSACANAKADFKGKMNPSACA</sequence>
<keyword evidence="10" id="KW-0732">Signal</keyword>
<dbReference type="InterPro" id="IPR006626">
    <property type="entry name" value="PbH1"/>
</dbReference>
<dbReference type="InterPro" id="IPR011050">
    <property type="entry name" value="Pectin_lyase_fold/virulence"/>
</dbReference>
<dbReference type="FunFam" id="2.160.20.10:FF:000004">
    <property type="entry name" value="Pectin lyase-like superfamily protein"/>
    <property type="match status" value="1"/>
</dbReference>
<dbReference type="AlphaFoldDB" id="A0AA88VDN8"/>
<evidence type="ECO:0000256" key="7">
    <source>
        <dbReference type="ARBA" id="ARBA00023316"/>
    </source>
</evidence>
<keyword evidence="4" id="KW-0964">Secreted</keyword>
<comment type="caution">
    <text evidence="11">The sequence shown here is derived from an EMBL/GenBank/DDBJ whole genome shotgun (WGS) entry which is preliminary data.</text>
</comment>
<dbReference type="Proteomes" id="UP001188597">
    <property type="component" value="Unassembled WGS sequence"/>
</dbReference>
<evidence type="ECO:0000256" key="4">
    <source>
        <dbReference type="ARBA" id="ARBA00022525"/>
    </source>
</evidence>
<evidence type="ECO:0000256" key="5">
    <source>
        <dbReference type="ARBA" id="ARBA00022801"/>
    </source>
</evidence>
<feature type="chain" id="PRO_5041665926" description="Glycoside hydrolase family 28" evidence="10">
    <location>
        <begin position="24"/>
        <end position="410"/>
    </location>
</feature>
<dbReference type="PANTHER" id="PTHR31375">
    <property type="match status" value="1"/>
</dbReference>
<dbReference type="InterPro" id="IPR012334">
    <property type="entry name" value="Pectin_lyas_fold"/>
</dbReference>
<dbReference type="SMART" id="SM00710">
    <property type="entry name" value="PbH1"/>
    <property type="match status" value="4"/>
</dbReference>
<dbReference type="SUPFAM" id="SSF51126">
    <property type="entry name" value="Pectin lyase-like"/>
    <property type="match status" value="1"/>
</dbReference>
<evidence type="ECO:0000256" key="3">
    <source>
        <dbReference type="ARBA" id="ARBA00022512"/>
    </source>
</evidence>
<dbReference type="PROSITE" id="PS00502">
    <property type="entry name" value="POLYGALACTURONASE"/>
    <property type="match status" value="1"/>
</dbReference>
<reference evidence="11" key="1">
    <citation type="submission" date="2022-12" db="EMBL/GenBank/DDBJ databases">
        <title>Draft genome assemblies for two species of Escallonia (Escalloniales).</title>
        <authorList>
            <person name="Chanderbali A."/>
            <person name="Dervinis C."/>
            <person name="Anghel I."/>
            <person name="Soltis D."/>
            <person name="Soltis P."/>
            <person name="Zapata F."/>
        </authorList>
    </citation>
    <scope>NUCLEOTIDE SEQUENCE</scope>
    <source>
        <strain evidence="11">UCBG64.0493</strain>
        <tissue evidence="11">Leaf</tissue>
    </source>
</reference>
<keyword evidence="12" id="KW-1185">Reference proteome</keyword>
<dbReference type="GO" id="GO:0071555">
    <property type="term" value="P:cell wall organization"/>
    <property type="evidence" value="ECO:0007669"/>
    <property type="project" value="UniProtKB-KW"/>
</dbReference>
<accession>A0AA88VDN8</accession>
<dbReference type="Pfam" id="PF00295">
    <property type="entry name" value="Glyco_hydro_28"/>
    <property type="match status" value="1"/>
</dbReference>
<comment type="similarity">
    <text evidence="2 9">Belongs to the glycosyl hydrolase 28 family.</text>
</comment>
<evidence type="ECO:0000256" key="8">
    <source>
        <dbReference type="PROSITE-ProRule" id="PRU10052"/>
    </source>
</evidence>
<feature type="signal peptide" evidence="10">
    <location>
        <begin position="1"/>
        <end position="23"/>
    </location>
</feature>
<evidence type="ECO:0000256" key="9">
    <source>
        <dbReference type="RuleBase" id="RU361169"/>
    </source>
</evidence>
<proteinExistence type="inferred from homology"/>
<organism evidence="11 12">
    <name type="scientific">Escallonia herrerae</name>
    <dbReference type="NCBI Taxonomy" id="1293975"/>
    <lineage>
        <taxon>Eukaryota</taxon>
        <taxon>Viridiplantae</taxon>
        <taxon>Streptophyta</taxon>
        <taxon>Embryophyta</taxon>
        <taxon>Tracheophyta</taxon>
        <taxon>Spermatophyta</taxon>
        <taxon>Magnoliopsida</taxon>
        <taxon>eudicotyledons</taxon>
        <taxon>Gunneridae</taxon>
        <taxon>Pentapetalae</taxon>
        <taxon>asterids</taxon>
        <taxon>campanulids</taxon>
        <taxon>Escalloniales</taxon>
        <taxon>Escalloniaceae</taxon>
        <taxon>Escallonia</taxon>
    </lineage>
</organism>
<evidence type="ECO:0000313" key="12">
    <source>
        <dbReference type="Proteomes" id="UP001188597"/>
    </source>
</evidence>
<dbReference type="GO" id="GO:0004650">
    <property type="term" value="F:polygalacturonase activity"/>
    <property type="evidence" value="ECO:0007669"/>
    <property type="project" value="InterPro"/>
</dbReference>
<protein>
    <recommendedName>
        <fullName evidence="13">Glycoside hydrolase family 28</fullName>
    </recommendedName>
</protein>
<name>A0AA88VDN8_9ASTE</name>
<evidence type="ECO:0000256" key="2">
    <source>
        <dbReference type="ARBA" id="ARBA00008834"/>
    </source>
</evidence>
<gene>
    <name evidence="11" type="ORF">RJ639_016379</name>
</gene>
<keyword evidence="7" id="KW-0961">Cell wall biogenesis/degradation</keyword>
<evidence type="ECO:0000256" key="1">
    <source>
        <dbReference type="ARBA" id="ARBA00004191"/>
    </source>
</evidence>
<dbReference type="EMBL" id="JAVXUP010002172">
    <property type="protein sequence ID" value="KAK3005073.1"/>
    <property type="molecule type" value="Genomic_DNA"/>
</dbReference>
<feature type="active site" evidence="8">
    <location>
        <position position="257"/>
    </location>
</feature>
<keyword evidence="6 9" id="KW-0326">Glycosidase</keyword>
<dbReference type="GO" id="GO:0005975">
    <property type="term" value="P:carbohydrate metabolic process"/>
    <property type="evidence" value="ECO:0007669"/>
    <property type="project" value="InterPro"/>
</dbReference>
<dbReference type="InterPro" id="IPR000743">
    <property type="entry name" value="Glyco_hydro_28"/>
</dbReference>
<keyword evidence="3" id="KW-0134">Cell wall</keyword>
<evidence type="ECO:0000313" key="11">
    <source>
        <dbReference type="EMBL" id="KAK3005073.1"/>
    </source>
</evidence>
<evidence type="ECO:0008006" key="13">
    <source>
        <dbReference type="Google" id="ProtNLM"/>
    </source>
</evidence>
<evidence type="ECO:0000256" key="6">
    <source>
        <dbReference type="ARBA" id="ARBA00023295"/>
    </source>
</evidence>
<keyword evidence="5 9" id="KW-0378">Hydrolase</keyword>
<dbReference type="Gene3D" id="2.160.20.10">
    <property type="entry name" value="Single-stranded right-handed beta-helix, Pectin lyase-like"/>
    <property type="match status" value="1"/>
</dbReference>
<evidence type="ECO:0000256" key="10">
    <source>
        <dbReference type="SAM" id="SignalP"/>
    </source>
</evidence>